<evidence type="ECO:0000313" key="2">
    <source>
        <dbReference type="EMBL" id="KAF7828470.1"/>
    </source>
</evidence>
<dbReference type="Gene3D" id="3.30.559.10">
    <property type="entry name" value="Chloramphenicol acetyltransferase-like domain"/>
    <property type="match status" value="1"/>
</dbReference>
<keyword evidence="3" id="KW-1185">Reference proteome</keyword>
<evidence type="ECO:0000313" key="3">
    <source>
        <dbReference type="Proteomes" id="UP000634136"/>
    </source>
</evidence>
<dbReference type="EMBL" id="JAAIUW010000006">
    <property type="protein sequence ID" value="KAF7828470.1"/>
    <property type="molecule type" value="Genomic_DNA"/>
</dbReference>
<comment type="caution">
    <text evidence="2">The sequence shown here is derived from an EMBL/GenBank/DDBJ whole genome shotgun (WGS) entry which is preliminary data.</text>
</comment>
<accession>A0A834WM57</accession>
<dbReference type="Pfam" id="PF02458">
    <property type="entry name" value="Transferase"/>
    <property type="match status" value="1"/>
</dbReference>
<evidence type="ECO:0000256" key="1">
    <source>
        <dbReference type="ARBA" id="ARBA00009861"/>
    </source>
</evidence>
<dbReference type="Proteomes" id="UP000634136">
    <property type="component" value="Unassembled WGS sequence"/>
</dbReference>
<organism evidence="2 3">
    <name type="scientific">Senna tora</name>
    <dbReference type="NCBI Taxonomy" id="362788"/>
    <lineage>
        <taxon>Eukaryota</taxon>
        <taxon>Viridiplantae</taxon>
        <taxon>Streptophyta</taxon>
        <taxon>Embryophyta</taxon>
        <taxon>Tracheophyta</taxon>
        <taxon>Spermatophyta</taxon>
        <taxon>Magnoliopsida</taxon>
        <taxon>eudicotyledons</taxon>
        <taxon>Gunneridae</taxon>
        <taxon>Pentapetalae</taxon>
        <taxon>rosids</taxon>
        <taxon>fabids</taxon>
        <taxon>Fabales</taxon>
        <taxon>Fabaceae</taxon>
        <taxon>Caesalpinioideae</taxon>
        <taxon>Cassia clade</taxon>
        <taxon>Senna</taxon>
    </lineage>
</organism>
<gene>
    <name evidence="2" type="ORF">G2W53_019634</name>
</gene>
<name>A0A834WM57_9FABA</name>
<dbReference type="InterPro" id="IPR050317">
    <property type="entry name" value="Plant_Fungal_Acyltransferase"/>
</dbReference>
<sequence>MEVKLKIEAVMSVTPLKMTEPRRVRKVVVEEGEGKKSETYGGCYQVVLYYEKGGKEGEEYGWVMGGWSVESLARALSEYPLLAGRLQRREEGEIMGMEIVSNDSGIRMVEARVYTSVSDFLQSSQMKDELEAELVFWKDIDEHTPQYSPLFYVTNFECGGYSIGISCSLFLAEIVVVENFLKKWAEIHNKILAGNGDTKTPIFYHPRLKNPDSPPSNIISRTPYKNEAQSMLFKITAQDLDFESLAMMCVEEAEKKLDRTMGSQFSLFVKDSSEVMKVEFWSKDEQRRRRRQEEELGLKSEMSSTTWDDFGVYEVAFHEGNRPVLVSRWIGSASEGNVVAVPHRENTTTLSALIIVTPPRP</sequence>
<dbReference type="PANTHER" id="PTHR31642">
    <property type="entry name" value="TRICHOTHECENE 3-O-ACETYLTRANSFERASE"/>
    <property type="match status" value="1"/>
</dbReference>
<comment type="similarity">
    <text evidence="1">Belongs to the plant acyltransferase family.</text>
</comment>
<dbReference type="PANTHER" id="PTHR31642:SF299">
    <property type="entry name" value="OS02G0653400 PROTEIN"/>
    <property type="match status" value="1"/>
</dbReference>
<protein>
    <submittedName>
        <fullName evidence="2">Protein ECERIFERUM 2-like</fullName>
    </submittedName>
</protein>
<dbReference type="InterPro" id="IPR023213">
    <property type="entry name" value="CAT-like_dom_sf"/>
</dbReference>
<dbReference type="GO" id="GO:0016747">
    <property type="term" value="F:acyltransferase activity, transferring groups other than amino-acyl groups"/>
    <property type="evidence" value="ECO:0007669"/>
    <property type="project" value="TreeGrafter"/>
</dbReference>
<dbReference type="OrthoDB" id="756073at2759"/>
<proteinExistence type="inferred from homology"/>
<dbReference type="AlphaFoldDB" id="A0A834WM57"/>
<reference evidence="2" key="1">
    <citation type="submission" date="2020-09" db="EMBL/GenBank/DDBJ databases">
        <title>Genome-Enabled Discovery of Anthraquinone Biosynthesis in Senna tora.</title>
        <authorList>
            <person name="Kang S.-H."/>
            <person name="Pandey R.P."/>
            <person name="Lee C.-M."/>
            <person name="Sim J.-S."/>
            <person name="Jeong J.-T."/>
            <person name="Choi B.-S."/>
            <person name="Jung M."/>
            <person name="Ginzburg D."/>
            <person name="Zhao K."/>
            <person name="Won S.Y."/>
            <person name="Oh T.-J."/>
            <person name="Yu Y."/>
            <person name="Kim N.-H."/>
            <person name="Lee O.R."/>
            <person name="Lee T.-H."/>
            <person name="Bashyal P."/>
            <person name="Kim T.-S."/>
            <person name="Lee W.-H."/>
            <person name="Kawkins C."/>
            <person name="Kim C.-K."/>
            <person name="Kim J.S."/>
            <person name="Ahn B.O."/>
            <person name="Rhee S.Y."/>
            <person name="Sohng J.K."/>
        </authorList>
    </citation>
    <scope>NUCLEOTIDE SEQUENCE</scope>
    <source>
        <tissue evidence="2">Leaf</tissue>
    </source>
</reference>